<evidence type="ECO:0000313" key="2">
    <source>
        <dbReference type="Proteomes" id="UP000271098"/>
    </source>
</evidence>
<dbReference type="Proteomes" id="UP000271098">
    <property type="component" value="Unassembled WGS sequence"/>
</dbReference>
<dbReference type="AlphaFoldDB" id="A0A3P6RR97"/>
<reference evidence="1 2" key="1">
    <citation type="submission" date="2018-11" db="EMBL/GenBank/DDBJ databases">
        <authorList>
            <consortium name="Pathogen Informatics"/>
        </authorList>
    </citation>
    <scope>NUCLEOTIDE SEQUENCE [LARGE SCALE GENOMIC DNA]</scope>
</reference>
<organism evidence="1 2">
    <name type="scientific">Gongylonema pulchrum</name>
    <dbReference type="NCBI Taxonomy" id="637853"/>
    <lineage>
        <taxon>Eukaryota</taxon>
        <taxon>Metazoa</taxon>
        <taxon>Ecdysozoa</taxon>
        <taxon>Nematoda</taxon>
        <taxon>Chromadorea</taxon>
        <taxon>Rhabditida</taxon>
        <taxon>Spirurina</taxon>
        <taxon>Spiruromorpha</taxon>
        <taxon>Spiruroidea</taxon>
        <taxon>Gongylonematidae</taxon>
        <taxon>Gongylonema</taxon>
    </lineage>
</organism>
<sequence>MFGNGDRIEYYARPARKSSDYATFPSTSGDWGRATLVRNGAIKRVNGYLAAAAAGA</sequence>
<keyword evidence="2" id="KW-1185">Reference proteome</keyword>
<protein>
    <submittedName>
        <fullName evidence="1">Uncharacterized protein</fullName>
    </submittedName>
</protein>
<dbReference type="EMBL" id="UYRT01023981">
    <property type="protein sequence ID" value="VDK61887.1"/>
    <property type="molecule type" value="Genomic_DNA"/>
</dbReference>
<proteinExistence type="predicted"/>
<name>A0A3P6RR97_9BILA</name>
<accession>A0A3P6RR97</accession>
<evidence type="ECO:0000313" key="1">
    <source>
        <dbReference type="EMBL" id="VDK61887.1"/>
    </source>
</evidence>
<gene>
    <name evidence="1" type="ORF">GPUH_LOCUS8331</name>
</gene>